<dbReference type="AlphaFoldDB" id="A0A7X9IL58"/>
<evidence type="ECO:0000313" key="2">
    <source>
        <dbReference type="Proteomes" id="UP000524246"/>
    </source>
</evidence>
<reference evidence="1 2" key="1">
    <citation type="journal article" date="2020" name="Biotechnol. Biofuels">
        <title>New insights from the biogas microbiome by comprehensive genome-resolved metagenomics of nearly 1600 species originating from multiple anaerobic digesters.</title>
        <authorList>
            <person name="Campanaro S."/>
            <person name="Treu L."/>
            <person name="Rodriguez-R L.M."/>
            <person name="Kovalovszki A."/>
            <person name="Ziels R.M."/>
            <person name="Maus I."/>
            <person name="Zhu X."/>
            <person name="Kougias P.G."/>
            <person name="Basile A."/>
            <person name="Luo G."/>
            <person name="Schluter A."/>
            <person name="Konstantinidis K.T."/>
            <person name="Angelidaki I."/>
        </authorList>
    </citation>
    <scope>NUCLEOTIDE SEQUENCE [LARGE SCALE GENOMIC DNA]</scope>
    <source>
        <strain evidence="1">AS27yjCOA_65</strain>
    </source>
</reference>
<proteinExistence type="predicted"/>
<sequence>MKNFPHQFNDLEKLFNALAVAKQLIDSDTSLTDENFGEQLTRNGIYTYRDKTLSIDEFLEREQEKPATSRGYLTVSRDIRRFFELLGFITVFPDKKAKLNSAAKQLLGTESADLRKELWKNAMLQLGLEGTDGEISHPYRILLKLVNKFPGIETPKLMLALEAENDSEEEFERICNLAQLSIAEIIQETGTSEAMAANAVKILPGIADQLDDIDRIASKAYPVGHIVVTEDEISTEEEYDVPTKERATYREVGVDDIAKDPTLKVISSVSIDLSDAIKTRQDRLSEHQEIVRLLAILNDKCGFKLFEGKFDCLGIKENSALLYEVKTILETATDQEKQTVKGVGQLKYYKFSIVQQQMGISDIKEILVFSRKPDAGIIDFCTAENIAVIWREGDSFEIYNVQTGGDDSFNPDGLL</sequence>
<name>A0A7X9IL58_9DELT</name>
<gene>
    <name evidence="1" type="ORF">GYA55_05735</name>
</gene>
<comment type="caution">
    <text evidence="1">The sequence shown here is derived from an EMBL/GenBank/DDBJ whole genome shotgun (WGS) entry which is preliminary data.</text>
</comment>
<accession>A0A7X9IL58</accession>
<evidence type="ECO:0000313" key="1">
    <source>
        <dbReference type="EMBL" id="NMC62655.1"/>
    </source>
</evidence>
<protein>
    <submittedName>
        <fullName evidence="1">Uncharacterized protein</fullName>
    </submittedName>
</protein>
<organism evidence="1 2">
    <name type="scientific">SAR324 cluster bacterium</name>
    <dbReference type="NCBI Taxonomy" id="2024889"/>
    <lineage>
        <taxon>Bacteria</taxon>
        <taxon>Deltaproteobacteria</taxon>
        <taxon>SAR324 cluster</taxon>
    </lineage>
</organism>
<dbReference type="Proteomes" id="UP000524246">
    <property type="component" value="Unassembled WGS sequence"/>
</dbReference>
<dbReference type="EMBL" id="JAAZON010000242">
    <property type="protein sequence ID" value="NMC62655.1"/>
    <property type="molecule type" value="Genomic_DNA"/>
</dbReference>